<dbReference type="InterPro" id="IPR041562">
    <property type="entry name" value="MCM_lid"/>
</dbReference>
<dbReference type="InterPro" id="IPR027417">
    <property type="entry name" value="P-loop_NTPase"/>
</dbReference>
<keyword evidence="9 11" id="KW-0131">Cell cycle</keyword>
<comment type="similarity">
    <text evidence="10">Belongs to the MCM family.</text>
</comment>
<evidence type="ECO:0000256" key="11">
    <source>
        <dbReference type="RuleBase" id="RU365012"/>
    </source>
</evidence>
<dbReference type="InterPro" id="IPR008050">
    <property type="entry name" value="MCM7"/>
</dbReference>
<dbReference type="GO" id="GO:0042555">
    <property type="term" value="C:MCM complex"/>
    <property type="evidence" value="ECO:0007669"/>
    <property type="project" value="InterPro"/>
</dbReference>
<dbReference type="PROSITE" id="PS00847">
    <property type="entry name" value="MCM_1"/>
    <property type="match status" value="1"/>
</dbReference>
<dbReference type="Gene3D" id="3.40.50.300">
    <property type="entry name" value="P-loop containing nucleotide triphosphate hydrolases"/>
    <property type="match status" value="1"/>
</dbReference>
<dbReference type="CDD" id="cd17758">
    <property type="entry name" value="MCM7"/>
    <property type="match status" value="1"/>
</dbReference>
<dbReference type="GO" id="GO:0003697">
    <property type="term" value="F:single-stranded DNA binding"/>
    <property type="evidence" value="ECO:0007669"/>
    <property type="project" value="TreeGrafter"/>
</dbReference>
<dbReference type="GO" id="GO:0017116">
    <property type="term" value="F:single-stranded DNA helicase activity"/>
    <property type="evidence" value="ECO:0007669"/>
    <property type="project" value="TreeGrafter"/>
</dbReference>
<dbReference type="GO" id="GO:0006271">
    <property type="term" value="P:DNA strand elongation involved in DNA replication"/>
    <property type="evidence" value="ECO:0007669"/>
    <property type="project" value="TreeGrafter"/>
</dbReference>
<evidence type="ECO:0000256" key="9">
    <source>
        <dbReference type="ARBA" id="ARBA00023306"/>
    </source>
</evidence>
<dbReference type="GO" id="GO:0000727">
    <property type="term" value="P:double-strand break repair via break-induced replication"/>
    <property type="evidence" value="ECO:0007669"/>
    <property type="project" value="TreeGrafter"/>
</dbReference>
<dbReference type="SUPFAM" id="SSF50249">
    <property type="entry name" value="Nucleic acid-binding proteins"/>
    <property type="match status" value="1"/>
</dbReference>
<comment type="catalytic activity">
    <reaction evidence="11">
        <text>ATP + H2O = ADP + phosphate + H(+)</text>
        <dbReference type="Rhea" id="RHEA:13065"/>
        <dbReference type="ChEBI" id="CHEBI:15377"/>
        <dbReference type="ChEBI" id="CHEBI:15378"/>
        <dbReference type="ChEBI" id="CHEBI:30616"/>
        <dbReference type="ChEBI" id="CHEBI:43474"/>
        <dbReference type="ChEBI" id="CHEBI:456216"/>
        <dbReference type="EC" id="3.6.4.12"/>
    </reaction>
</comment>
<evidence type="ECO:0000256" key="6">
    <source>
        <dbReference type="ARBA" id="ARBA00022840"/>
    </source>
</evidence>
<dbReference type="Pfam" id="PF17855">
    <property type="entry name" value="MCM_lid"/>
    <property type="match status" value="1"/>
</dbReference>
<evidence type="ECO:0000256" key="4">
    <source>
        <dbReference type="ARBA" id="ARBA00022801"/>
    </source>
</evidence>
<dbReference type="AlphaFoldDB" id="A0A8J4WCT1"/>
<dbReference type="EMBL" id="LUCH01017406">
    <property type="protein sequence ID" value="KAF5395016.1"/>
    <property type="molecule type" value="Genomic_DNA"/>
</dbReference>
<dbReference type="PRINTS" id="PR01663">
    <property type="entry name" value="MCMPROTEIN7"/>
</dbReference>
<dbReference type="InterPro" id="IPR031327">
    <property type="entry name" value="MCM"/>
</dbReference>
<evidence type="ECO:0000256" key="7">
    <source>
        <dbReference type="ARBA" id="ARBA00023125"/>
    </source>
</evidence>
<dbReference type="EC" id="3.6.4.12" evidence="11"/>
<evidence type="ECO:0000313" key="14">
    <source>
        <dbReference type="Proteomes" id="UP000748531"/>
    </source>
</evidence>
<accession>A0A8J4WCT1</accession>
<comment type="function">
    <text evidence="11">Acts as component of the MCM2-7 complex (MCM complex) which is the replicative helicase essential for 'once per cell cycle' DNA replication initiation and elongation in eukaryotic cells. The active ATPase sites in the MCM2-7 ring are formed through the interaction surfaces of two neighboring subunits such that a critical structure of a conserved arginine finger motif is provided in trans relative to the ATP-binding site of the Walker A box of the adjacent subunit. The six ATPase active sites, however, are likely to contribute differentially to the complex helicase activity.</text>
</comment>
<evidence type="ECO:0000313" key="13">
    <source>
        <dbReference type="EMBL" id="KAF5395016.1"/>
    </source>
</evidence>
<evidence type="ECO:0000256" key="5">
    <source>
        <dbReference type="ARBA" id="ARBA00022806"/>
    </source>
</evidence>
<dbReference type="Pfam" id="PF00493">
    <property type="entry name" value="MCM"/>
    <property type="match status" value="1"/>
</dbReference>
<keyword evidence="14" id="KW-1185">Reference proteome</keyword>
<dbReference type="PANTHER" id="PTHR11630:SF26">
    <property type="entry name" value="DNA REPLICATION LICENSING FACTOR MCM7"/>
    <property type="match status" value="1"/>
</dbReference>
<reference evidence="13" key="1">
    <citation type="submission" date="2019-05" db="EMBL/GenBank/DDBJ databases">
        <title>Annotation for the trematode Paragonimus heterotremus.</title>
        <authorList>
            <person name="Choi Y.-J."/>
        </authorList>
    </citation>
    <scope>NUCLEOTIDE SEQUENCE</scope>
    <source>
        <strain evidence="13">LC</strain>
    </source>
</reference>
<dbReference type="InterPro" id="IPR027925">
    <property type="entry name" value="MCM_N"/>
</dbReference>
<dbReference type="GO" id="GO:0005634">
    <property type="term" value="C:nucleus"/>
    <property type="evidence" value="ECO:0007669"/>
    <property type="project" value="UniProtKB-SubCell"/>
</dbReference>
<sequence length="776" mass="85707">MFHSARNYDEDRENIREFLRTFNRIDKNGNKHFMYSEQLTNIANREQTVLYVSLDDVYEYSSELTLAIEENASRYQKLFAEVMDKLLPDYRSVDLVPQDVLDIFVDHRIRMEQRIRAEDVGTAPRPLTAQNISTQNVDMDEVRSKFPPELLRRFEVYFSGRTDRKAMSVRSVLASSIGHLIQVKGIVTRSTEVKPLISIATYTCNRCGAETYQEITNPTFMPLTLCGTAACKNAGPAGGGRLHLQTRGSKFLKFQEIRIQELSDQVPVGHIPRGLTVYLRGENTRSAQPGDHVLVTGVFLPSVRGSGFSGSGRGTRTASALSGSSGGLLAETYLESHCVQLLSKTDDITDTGEPTEEEVERLRDPEMYSLMAQSLAPEIYGHEDVKKALLLLLVGGVELAPKAGLRIRGNLNICLMGDPGVAKSQLLGFVDRLSVRSQYTTGRGSSGVGLTASVMKDPLTGEMTLEGGALVLADEGVCCIDEFDKMTEFDRTAIHEVMEQQTISIAKAGILTTLNARVAILAAANPAYGRYNPNRTVEQNVDLPAALLSRFDLLWLIQDKPDREHDLRLAQHITHVHMHGSAPSSITDSSATHASSATQTHTILTLGELRRLVQIAKAQPAPTVPAHLADYLVGAYVEMRKEAKVNKEMTYTSARTLLAIMRLSTARARLRATTEVSKSDIDEAMRLMEASRASINASGTADTDRVGRPQTYKDIIYHIIRELTTAEDGTSRLADVMERCAARGFTPAQVNEVVDAYENLNVWQVNVGRTRLTVVA</sequence>
<keyword evidence="5 11" id="KW-0347">Helicase</keyword>
<dbReference type="Gene3D" id="2.20.28.10">
    <property type="match status" value="1"/>
</dbReference>
<dbReference type="GO" id="GO:0016787">
    <property type="term" value="F:hydrolase activity"/>
    <property type="evidence" value="ECO:0007669"/>
    <property type="project" value="UniProtKB-KW"/>
</dbReference>
<evidence type="ECO:0000256" key="8">
    <source>
        <dbReference type="ARBA" id="ARBA00023242"/>
    </source>
</evidence>
<dbReference type="PROSITE" id="PS50051">
    <property type="entry name" value="MCM_2"/>
    <property type="match status" value="1"/>
</dbReference>
<name>A0A8J4WCT1_9TREM</name>
<dbReference type="FunFam" id="2.20.28.10:FF:000004">
    <property type="entry name" value="DNA replication licensing factor MCM7"/>
    <property type="match status" value="1"/>
</dbReference>
<keyword evidence="2 11" id="KW-0235">DNA replication</keyword>
<keyword evidence="6 10" id="KW-0067">ATP-binding</keyword>
<dbReference type="GO" id="GO:0005524">
    <property type="term" value="F:ATP binding"/>
    <property type="evidence" value="ECO:0007669"/>
    <property type="project" value="UniProtKB-KW"/>
</dbReference>
<dbReference type="InterPro" id="IPR001208">
    <property type="entry name" value="MCM_dom"/>
</dbReference>
<dbReference type="PRINTS" id="PR01657">
    <property type="entry name" value="MCMFAMILY"/>
</dbReference>
<dbReference type="Gene3D" id="3.30.1640.10">
    <property type="entry name" value="mini-chromosome maintenance (MCM) complex, chain A, domain 1"/>
    <property type="match status" value="1"/>
</dbReference>
<dbReference type="Gene3D" id="2.40.50.140">
    <property type="entry name" value="Nucleic acid-binding proteins"/>
    <property type="match status" value="1"/>
</dbReference>
<dbReference type="Pfam" id="PF24901">
    <property type="entry name" value="WHD_MCM7"/>
    <property type="match status" value="1"/>
</dbReference>
<gene>
    <name evidence="11" type="primary">MCM7</name>
    <name evidence="13" type="ORF">PHET_08835</name>
</gene>
<keyword evidence="7 10" id="KW-0238">DNA-binding</keyword>
<evidence type="ECO:0000259" key="12">
    <source>
        <dbReference type="PROSITE" id="PS50051"/>
    </source>
</evidence>
<dbReference type="InterPro" id="IPR018525">
    <property type="entry name" value="MCM_CS"/>
</dbReference>
<dbReference type="SUPFAM" id="SSF52540">
    <property type="entry name" value="P-loop containing nucleoside triphosphate hydrolases"/>
    <property type="match status" value="1"/>
</dbReference>
<comment type="caution">
    <text evidence="13">The sequence shown here is derived from an EMBL/GenBank/DDBJ whole genome shotgun (WGS) entry which is preliminary data.</text>
</comment>
<dbReference type="GO" id="GO:0006270">
    <property type="term" value="P:DNA replication initiation"/>
    <property type="evidence" value="ECO:0007669"/>
    <property type="project" value="InterPro"/>
</dbReference>
<organism evidence="13 14">
    <name type="scientific">Paragonimus heterotremus</name>
    <dbReference type="NCBI Taxonomy" id="100268"/>
    <lineage>
        <taxon>Eukaryota</taxon>
        <taxon>Metazoa</taxon>
        <taxon>Spiralia</taxon>
        <taxon>Lophotrochozoa</taxon>
        <taxon>Platyhelminthes</taxon>
        <taxon>Trematoda</taxon>
        <taxon>Digenea</taxon>
        <taxon>Plagiorchiida</taxon>
        <taxon>Troglotremata</taxon>
        <taxon>Troglotrematidae</taxon>
        <taxon>Paragonimus</taxon>
    </lineage>
</organism>
<protein>
    <recommendedName>
        <fullName evidence="11">DNA replication licensing factor MCM7</fullName>
        <ecNumber evidence="11">3.6.4.12</ecNumber>
    </recommendedName>
</protein>
<evidence type="ECO:0000256" key="10">
    <source>
        <dbReference type="RuleBase" id="RU004070"/>
    </source>
</evidence>
<dbReference type="Pfam" id="PF17207">
    <property type="entry name" value="MCM_OB"/>
    <property type="match status" value="1"/>
</dbReference>
<keyword evidence="4 11" id="KW-0378">Hydrolase</keyword>
<comment type="subcellular location">
    <subcellularLocation>
        <location evidence="1 11">Nucleus</location>
    </subcellularLocation>
</comment>
<feature type="domain" description="MCM C-terminal AAA(+) ATPase" evidence="12">
    <location>
        <begin position="367"/>
        <end position="573"/>
    </location>
</feature>
<evidence type="ECO:0000256" key="2">
    <source>
        <dbReference type="ARBA" id="ARBA00022705"/>
    </source>
</evidence>
<proteinExistence type="inferred from homology"/>
<dbReference type="PANTHER" id="PTHR11630">
    <property type="entry name" value="DNA REPLICATION LICENSING FACTOR MCM FAMILY MEMBER"/>
    <property type="match status" value="1"/>
</dbReference>
<keyword evidence="8 11" id="KW-0539">Nucleus</keyword>
<evidence type="ECO:0000256" key="3">
    <source>
        <dbReference type="ARBA" id="ARBA00022741"/>
    </source>
</evidence>
<dbReference type="InterPro" id="IPR012340">
    <property type="entry name" value="NA-bd_OB-fold"/>
</dbReference>
<dbReference type="FunFam" id="3.40.50.300:FF:000826">
    <property type="entry name" value="Replicative DNA helicase Mcm"/>
    <property type="match status" value="1"/>
</dbReference>
<keyword evidence="3 10" id="KW-0547">Nucleotide-binding</keyword>
<evidence type="ECO:0000256" key="1">
    <source>
        <dbReference type="ARBA" id="ARBA00004123"/>
    </source>
</evidence>
<dbReference type="OrthoDB" id="3207464at2759"/>
<dbReference type="InterPro" id="IPR003593">
    <property type="entry name" value="AAA+_ATPase"/>
</dbReference>
<dbReference type="SMART" id="SM00350">
    <property type="entry name" value="MCM"/>
    <property type="match status" value="1"/>
</dbReference>
<dbReference type="Proteomes" id="UP000748531">
    <property type="component" value="Unassembled WGS sequence"/>
</dbReference>
<dbReference type="InterPro" id="IPR033762">
    <property type="entry name" value="MCM_OB"/>
</dbReference>
<dbReference type="Pfam" id="PF14551">
    <property type="entry name" value="MCM_N"/>
    <property type="match status" value="1"/>
</dbReference>
<dbReference type="SMART" id="SM00382">
    <property type="entry name" value="AAA"/>
    <property type="match status" value="1"/>
</dbReference>